<dbReference type="OrthoDB" id="5905893at2"/>
<dbReference type="RefSeq" id="WP_017024596.1">
    <property type="nucleotide sequence ID" value="NZ_AJYK02000012.1"/>
</dbReference>
<organism evidence="2 3">
    <name type="scientific">Vibrio rumoiensis 1S-45</name>
    <dbReference type="NCBI Taxonomy" id="1188252"/>
    <lineage>
        <taxon>Bacteria</taxon>
        <taxon>Pseudomonadati</taxon>
        <taxon>Pseudomonadota</taxon>
        <taxon>Gammaproteobacteria</taxon>
        <taxon>Vibrionales</taxon>
        <taxon>Vibrionaceae</taxon>
        <taxon>Vibrio</taxon>
    </lineage>
</organism>
<keyword evidence="1" id="KW-0472">Membrane</keyword>
<comment type="caution">
    <text evidence="2">The sequence shown here is derived from an EMBL/GenBank/DDBJ whole genome shotgun (WGS) entry which is preliminary data.</text>
</comment>
<proteinExistence type="predicted"/>
<sequence>MPRFVQILQILIAVIVGGYVGVQMILHGIAIFNTANNWFAVMTVVLGVLLELSLFIIYKLIEED</sequence>
<accession>A0A1E5E5N6</accession>
<keyword evidence="1" id="KW-0812">Transmembrane</keyword>
<keyword evidence="3" id="KW-1185">Reference proteome</keyword>
<evidence type="ECO:0000256" key="1">
    <source>
        <dbReference type="SAM" id="Phobius"/>
    </source>
</evidence>
<dbReference type="AlphaFoldDB" id="A0A1E5E5N6"/>
<dbReference type="Proteomes" id="UP000094070">
    <property type="component" value="Unassembled WGS sequence"/>
</dbReference>
<evidence type="ECO:0000313" key="3">
    <source>
        <dbReference type="Proteomes" id="UP000094070"/>
    </source>
</evidence>
<keyword evidence="1" id="KW-1133">Transmembrane helix</keyword>
<reference evidence="2 3" key="1">
    <citation type="journal article" date="2012" name="Science">
        <title>Ecological populations of bacteria act as socially cohesive units of antibiotic production and resistance.</title>
        <authorList>
            <person name="Cordero O.X."/>
            <person name="Wildschutte H."/>
            <person name="Kirkup B."/>
            <person name="Proehl S."/>
            <person name="Ngo L."/>
            <person name="Hussain F."/>
            <person name="Le Roux F."/>
            <person name="Mincer T."/>
            <person name="Polz M.F."/>
        </authorList>
    </citation>
    <scope>NUCLEOTIDE SEQUENCE [LARGE SCALE GENOMIC DNA]</scope>
    <source>
        <strain evidence="2 3">1S-45</strain>
    </source>
</reference>
<gene>
    <name evidence="2" type="ORF">A1QC_04650</name>
</gene>
<feature type="transmembrane region" description="Helical" evidence="1">
    <location>
        <begin position="38"/>
        <end position="61"/>
    </location>
</feature>
<dbReference type="STRING" id="1188252.A1QC_04650"/>
<name>A0A1E5E5N6_9VIBR</name>
<protein>
    <submittedName>
        <fullName evidence="2">Uncharacterized protein</fullName>
    </submittedName>
</protein>
<dbReference type="EMBL" id="AJYK02000012">
    <property type="protein sequence ID" value="OEF29218.1"/>
    <property type="molecule type" value="Genomic_DNA"/>
</dbReference>
<dbReference type="eggNOG" id="ENOG5030HBD">
    <property type="taxonomic scope" value="Bacteria"/>
</dbReference>
<feature type="transmembrane region" description="Helical" evidence="1">
    <location>
        <begin position="7"/>
        <end position="32"/>
    </location>
</feature>
<evidence type="ECO:0000313" key="2">
    <source>
        <dbReference type="EMBL" id="OEF29218.1"/>
    </source>
</evidence>